<proteinExistence type="predicted"/>
<reference evidence="1 2" key="1">
    <citation type="submission" date="2013-08" db="EMBL/GenBank/DDBJ databases">
        <authorList>
            <person name="Stouthamer R."/>
            <person name="Nunney L."/>
        </authorList>
    </citation>
    <scope>NUCLEOTIDE SEQUENCE [LARGE SCALE GENOMIC DNA]</scope>
    <source>
        <strain evidence="2">ann-1</strain>
    </source>
</reference>
<dbReference type="PIRSF" id="PIRSF015283">
    <property type="entry name" value="Regulatory_RpfE"/>
    <property type="match status" value="1"/>
</dbReference>
<protein>
    <submittedName>
        <fullName evidence="1">Regulatory protein</fullName>
    </submittedName>
</protein>
<accession>A0A060H9C3</accession>
<evidence type="ECO:0000313" key="1">
    <source>
        <dbReference type="EMBL" id="AIC09527.1"/>
    </source>
</evidence>
<name>A0A060H9C3_XYLFS</name>
<dbReference type="Proteomes" id="UP000027215">
    <property type="component" value="Chromosome"/>
</dbReference>
<dbReference type="RefSeq" id="WP_020850986.1">
    <property type="nucleotide sequence ID" value="NZ_CP006696.1"/>
</dbReference>
<gene>
    <name evidence="1" type="ORF">D934_03120</name>
</gene>
<evidence type="ECO:0000313" key="2">
    <source>
        <dbReference type="Proteomes" id="UP000027215"/>
    </source>
</evidence>
<dbReference type="InterPro" id="IPR016631">
    <property type="entry name" value="Regulatory_RpfE"/>
</dbReference>
<dbReference type="KEGG" id="xfs:D934_03120"/>
<sequence length="306" mass="33648">MSSVTLLLPERHCLLGTLRGDAVVRALARADRITGGCGERAQLGRHFELVPASWPVAALTRQIDVGDAAGAAWVRADPAYVVPDMGAARLVACGEMLALDAKDQAALLSELQTLFSEAGLLLDAPTPARWYVQLTPEACLPAFSAPEDVLGDDLFNHLPDGDMGRFWRALLTEVQVLLHQHAWNVERVARGKQMVNSLWFWGAGVLPHTVMTPHRQVRSRDVLLRALAKASGSDTDSLHMVDALVDLRHLRSLTQFSDEVVAPLLAAMGRGELKQLVLDFRDGEILTMTRAHRWRFWCGARTQLAD</sequence>
<dbReference type="HOGENOM" id="CLU_037503_0_0_6"/>
<dbReference type="PATRIC" id="fig|155920.8.peg.755"/>
<dbReference type="AlphaFoldDB" id="A0A060H9C3"/>
<organism evidence="1 2">
    <name type="scientific">Xylella fastidiosa subsp. sandyi Ann-1</name>
    <dbReference type="NCBI Taxonomy" id="155920"/>
    <lineage>
        <taxon>Bacteria</taxon>
        <taxon>Pseudomonadati</taxon>
        <taxon>Pseudomonadota</taxon>
        <taxon>Gammaproteobacteria</taxon>
        <taxon>Lysobacterales</taxon>
        <taxon>Lysobacteraceae</taxon>
        <taxon>Xylella</taxon>
    </lineage>
</organism>
<dbReference type="EMBL" id="CP006696">
    <property type="protein sequence ID" value="AIC09527.1"/>
    <property type="molecule type" value="Genomic_DNA"/>
</dbReference>